<protein>
    <submittedName>
        <fullName evidence="1">Uncharacterized protein</fullName>
    </submittedName>
</protein>
<name>A0A6V7PGA4_ANACO</name>
<dbReference type="AlphaFoldDB" id="A0A6V7PGA4"/>
<accession>A0A6V7PGA4</accession>
<sequence>MDVSDKLGAIAAGECSEAVTSGPLDCPLEAIPAPGLLIGPGLVSSSSNLQPEVLGDQPPVESGLLPPELRQPGPIGKMACPSLVGLPLVLGQPWPIGEIAAPPSAGPPHTFSATSALDVCAQLPLKSYCLDCSALGKLFSYRRSLRLAAKNKGVHKSSLLKAKELMCWKLKLARLASKLAKPTASSSPVASTSSSCHQSTLPLFPGARASPKAADLNPAHPISREEIQHIKISCGILDDGADSTAVKECTANTVADVADGDKGGLL</sequence>
<evidence type="ECO:0000313" key="1">
    <source>
        <dbReference type="EMBL" id="CAD1829773.1"/>
    </source>
</evidence>
<reference evidence="1" key="1">
    <citation type="submission" date="2020-07" db="EMBL/GenBank/DDBJ databases">
        <authorList>
            <person name="Lin J."/>
        </authorList>
    </citation>
    <scope>NUCLEOTIDE SEQUENCE</scope>
</reference>
<dbReference type="EMBL" id="LR862130">
    <property type="protein sequence ID" value="CAD1829773.1"/>
    <property type="molecule type" value="Genomic_DNA"/>
</dbReference>
<gene>
    <name evidence="1" type="ORF">CB5_LOCUS12984</name>
</gene>
<organism evidence="1">
    <name type="scientific">Ananas comosus var. bracteatus</name>
    <name type="common">red pineapple</name>
    <dbReference type="NCBI Taxonomy" id="296719"/>
    <lineage>
        <taxon>Eukaryota</taxon>
        <taxon>Viridiplantae</taxon>
        <taxon>Streptophyta</taxon>
        <taxon>Embryophyta</taxon>
        <taxon>Tracheophyta</taxon>
        <taxon>Spermatophyta</taxon>
        <taxon>Magnoliopsida</taxon>
        <taxon>Liliopsida</taxon>
        <taxon>Poales</taxon>
        <taxon>Bromeliaceae</taxon>
        <taxon>Bromelioideae</taxon>
        <taxon>Ananas</taxon>
    </lineage>
</organism>
<proteinExistence type="predicted"/>